<accession>A0A9P4UWT2</accession>
<proteinExistence type="predicted"/>
<name>A0A9P4UWT2_9PLEO</name>
<keyword evidence="3" id="KW-1185">Reference proteome</keyword>
<gene>
    <name evidence="2" type="ORF">EJ04DRAFT_137056</name>
</gene>
<sequence>MKRKAPEDGTVRKRCRALSHGSAPTSSHWSKCMQPASQTTPPVPPQTPKSLSSVQAQIQWEDRARFISDWACSVPTSQSSSKSNESSPRRDVQAPDTMSEGSRLRNIKTQQRRPRFCSPTKKSPQYRNTVLKPANILVDVVHVLPPDVESLLPFDLRDVLDPPSPVSKHTCHNAGLEARKRCLLGLECI</sequence>
<feature type="region of interest" description="Disordered" evidence="1">
    <location>
        <begin position="75"/>
        <end position="124"/>
    </location>
</feature>
<evidence type="ECO:0000313" key="3">
    <source>
        <dbReference type="Proteomes" id="UP000799444"/>
    </source>
</evidence>
<dbReference type="OrthoDB" id="10623597at2759"/>
<comment type="caution">
    <text evidence="2">The sequence shown here is derived from an EMBL/GenBank/DDBJ whole genome shotgun (WGS) entry which is preliminary data.</text>
</comment>
<feature type="compositionally biased region" description="Basic and acidic residues" evidence="1">
    <location>
        <begin position="1"/>
        <end position="11"/>
    </location>
</feature>
<protein>
    <submittedName>
        <fullName evidence="2">Uncharacterized protein</fullName>
    </submittedName>
</protein>
<reference evidence="2" key="1">
    <citation type="journal article" date="2020" name="Stud. Mycol.">
        <title>101 Dothideomycetes genomes: a test case for predicting lifestyles and emergence of pathogens.</title>
        <authorList>
            <person name="Haridas S."/>
            <person name="Albert R."/>
            <person name="Binder M."/>
            <person name="Bloem J."/>
            <person name="Labutti K."/>
            <person name="Salamov A."/>
            <person name="Andreopoulos B."/>
            <person name="Baker S."/>
            <person name="Barry K."/>
            <person name="Bills G."/>
            <person name="Bluhm B."/>
            <person name="Cannon C."/>
            <person name="Castanera R."/>
            <person name="Culley D."/>
            <person name="Daum C."/>
            <person name="Ezra D."/>
            <person name="Gonzalez J."/>
            <person name="Henrissat B."/>
            <person name="Kuo A."/>
            <person name="Liang C."/>
            <person name="Lipzen A."/>
            <person name="Lutzoni F."/>
            <person name="Magnuson J."/>
            <person name="Mondo S."/>
            <person name="Nolan M."/>
            <person name="Ohm R."/>
            <person name="Pangilinan J."/>
            <person name="Park H.-J."/>
            <person name="Ramirez L."/>
            <person name="Alfaro M."/>
            <person name="Sun H."/>
            <person name="Tritt A."/>
            <person name="Yoshinaga Y."/>
            <person name="Zwiers L.-H."/>
            <person name="Turgeon B."/>
            <person name="Goodwin S."/>
            <person name="Spatafora J."/>
            <person name="Crous P."/>
            <person name="Grigoriev I."/>
        </authorList>
    </citation>
    <scope>NUCLEOTIDE SEQUENCE</scope>
    <source>
        <strain evidence="2">CBS 125425</strain>
    </source>
</reference>
<feature type="region of interest" description="Disordered" evidence="1">
    <location>
        <begin position="1"/>
        <end position="56"/>
    </location>
</feature>
<feature type="compositionally biased region" description="Low complexity" evidence="1">
    <location>
        <begin position="77"/>
        <end position="86"/>
    </location>
</feature>
<dbReference type="Proteomes" id="UP000799444">
    <property type="component" value="Unassembled WGS sequence"/>
</dbReference>
<dbReference type="AlphaFoldDB" id="A0A9P4UWT2"/>
<dbReference type="EMBL" id="ML996329">
    <property type="protein sequence ID" value="KAF2727500.1"/>
    <property type="molecule type" value="Genomic_DNA"/>
</dbReference>
<evidence type="ECO:0000313" key="2">
    <source>
        <dbReference type="EMBL" id="KAF2727500.1"/>
    </source>
</evidence>
<evidence type="ECO:0000256" key="1">
    <source>
        <dbReference type="SAM" id="MobiDB-lite"/>
    </source>
</evidence>
<organism evidence="2 3">
    <name type="scientific">Polyplosphaeria fusca</name>
    <dbReference type="NCBI Taxonomy" id="682080"/>
    <lineage>
        <taxon>Eukaryota</taxon>
        <taxon>Fungi</taxon>
        <taxon>Dikarya</taxon>
        <taxon>Ascomycota</taxon>
        <taxon>Pezizomycotina</taxon>
        <taxon>Dothideomycetes</taxon>
        <taxon>Pleosporomycetidae</taxon>
        <taxon>Pleosporales</taxon>
        <taxon>Tetraplosphaeriaceae</taxon>
        <taxon>Polyplosphaeria</taxon>
    </lineage>
</organism>